<evidence type="ECO:0000313" key="3">
    <source>
        <dbReference type="Proteomes" id="UP001228059"/>
    </source>
</evidence>
<dbReference type="InterPro" id="IPR005625">
    <property type="entry name" value="PepSY-ass_TM"/>
</dbReference>
<keyword evidence="1" id="KW-0472">Membrane</keyword>
<dbReference type="Pfam" id="PF03929">
    <property type="entry name" value="PepSY_TM"/>
    <property type="match status" value="1"/>
</dbReference>
<reference evidence="2 3" key="1">
    <citation type="submission" date="2023-05" db="EMBL/GenBank/DDBJ databases">
        <title>Complete Genome Resource of Xanthomonas oryzae pv. leersiae Strain YNJC Isolated From Plateau Japonica Rice in Southwest China.</title>
        <authorList>
            <person name="Aa X."/>
            <person name="Mei L."/>
            <person name="Liu P."/>
            <person name="Yang Y."/>
            <person name="Tang C."/>
            <person name="Zhang F."/>
            <person name="Dong C."/>
            <person name="Wang B."/>
            <person name="Chen X."/>
            <person name="Dai L."/>
        </authorList>
    </citation>
    <scope>NUCLEOTIDE SEQUENCE [LARGE SCALE GENOMIC DNA]</scope>
    <source>
        <strain evidence="2 3">YNJC</strain>
    </source>
</reference>
<dbReference type="Proteomes" id="UP001228059">
    <property type="component" value="Chromosome"/>
</dbReference>
<organism evidence="2 3">
    <name type="scientific">Xanthomonas oryzae pv. leersiae</name>
    <dbReference type="NCBI Taxonomy" id="3112258"/>
    <lineage>
        <taxon>Bacteria</taxon>
        <taxon>Pseudomonadati</taxon>
        <taxon>Pseudomonadota</taxon>
        <taxon>Gammaproteobacteria</taxon>
        <taxon>Lysobacterales</taxon>
        <taxon>Lysobacteraceae</taxon>
        <taxon>Xanthomonas</taxon>
    </lineage>
</organism>
<keyword evidence="1" id="KW-0812">Transmembrane</keyword>
<feature type="transmembrane region" description="Helical" evidence="1">
    <location>
        <begin position="147"/>
        <end position="168"/>
    </location>
</feature>
<proteinExistence type="predicted"/>
<dbReference type="PANTHER" id="PTHR34219:SF4">
    <property type="entry name" value="PEPSY DOMAIN-CONTAINING PROTEIN"/>
    <property type="match status" value="1"/>
</dbReference>
<name>A0AAJ6GVI3_9XANT</name>
<dbReference type="AlphaFoldDB" id="A0AAJ6GVI3"/>
<feature type="transmembrane region" description="Helical" evidence="1">
    <location>
        <begin position="268"/>
        <end position="286"/>
    </location>
</feature>
<accession>A0AAJ6GVI3</accession>
<dbReference type="EMBL" id="CP127225">
    <property type="protein sequence ID" value="WIX06909.1"/>
    <property type="molecule type" value="Genomic_DNA"/>
</dbReference>
<dbReference type="PANTHER" id="PTHR34219">
    <property type="entry name" value="IRON-REGULATED INNER MEMBRANE PROTEIN-RELATED"/>
    <property type="match status" value="1"/>
</dbReference>
<feature type="transmembrane region" description="Helical" evidence="1">
    <location>
        <begin position="317"/>
        <end position="335"/>
    </location>
</feature>
<sequence length="336" mass="37521">MKQGFRQSMAWLHTWTGLLVGWVLLLIFMGGTASYYRDEISRWMRPELPTTTVRTTTALRSAEQYLQTHAADAVRWNITLPDPRTPVVSMYWQQPARADGKPAGRRQMYGNTIIDPATGKDIAARDTLGGEFFYRLHFDLHHVPVVWARYIVGFCAMFMLVAIISAVITHKKIFKDFFTFRPGKGLRSWLDFHNVSAVTALPHHAMITDTGVVNLMFMYLPWGIKARHAGDDMRYFSGFAALCRAMDTHRQALHGRVSGAARSRQLRVPGWFLLVLTFGLAVQAQGWGIGPVLWLGTLTAAAALLSLWLLPYRRGAIVPAALAAPVLAGVVQVLTG</sequence>
<evidence type="ECO:0000256" key="1">
    <source>
        <dbReference type="SAM" id="Phobius"/>
    </source>
</evidence>
<protein>
    <submittedName>
        <fullName evidence="2">DUF3325 family protein</fullName>
    </submittedName>
</protein>
<feature type="transmembrane region" description="Helical" evidence="1">
    <location>
        <begin position="12"/>
        <end position="36"/>
    </location>
</feature>
<feature type="transmembrane region" description="Helical" evidence="1">
    <location>
        <begin position="292"/>
        <end position="310"/>
    </location>
</feature>
<keyword evidence="1" id="KW-1133">Transmembrane helix</keyword>
<evidence type="ECO:0000313" key="2">
    <source>
        <dbReference type="EMBL" id="WIX06909.1"/>
    </source>
</evidence>
<gene>
    <name evidence="2" type="ORF">QN060_01515</name>
</gene>